<proteinExistence type="predicted"/>
<feature type="region of interest" description="Disordered" evidence="1">
    <location>
        <begin position="34"/>
        <end position="72"/>
    </location>
</feature>
<dbReference type="EMBL" id="JAHRHJ020000011">
    <property type="protein sequence ID" value="KAH9296125.1"/>
    <property type="molecule type" value="Genomic_DNA"/>
</dbReference>
<keyword evidence="3" id="KW-1185">Reference proteome</keyword>
<name>A0AA38FBS1_TAXCH</name>
<evidence type="ECO:0000313" key="2">
    <source>
        <dbReference type="EMBL" id="KAH9296125.1"/>
    </source>
</evidence>
<feature type="non-terminal residue" evidence="2">
    <location>
        <position position="1"/>
    </location>
</feature>
<reference evidence="2 3" key="1">
    <citation type="journal article" date="2021" name="Nat. Plants">
        <title>The Taxus genome provides insights into paclitaxel biosynthesis.</title>
        <authorList>
            <person name="Xiong X."/>
            <person name="Gou J."/>
            <person name="Liao Q."/>
            <person name="Li Y."/>
            <person name="Zhou Q."/>
            <person name="Bi G."/>
            <person name="Li C."/>
            <person name="Du R."/>
            <person name="Wang X."/>
            <person name="Sun T."/>
            <person name="Guo L."/>
            <person name="Liang H."/>
            <person name="Lu P."/>
            <person name="Wu Y."/>
            <person name="Zhang Z."/>
            <person name="Ro D.K."/>
            <person name="Shang Y."/>
            <person name="Huang S."/>
            <person name="Yan J."/>
        </authorList>
    </citation>
    <scope>NUCLEOTIDE SEQUENCE [LARGE SCALE GENOMIC DNA]</scope>
    <source>
        <strain evidence="2">Ta-2019</strain>
    </source>
</reference>
<dbReference type="AlphaFoldDB" id="A0AA38FBS1"/>
<organism evidence="2 3">
    <name type="scientific">Taxus chinensis</name>
    <name type="common">Chinese yew</name>
    <name type="synonym">Taxus wallichiana var. chinensis</name>
    <dbReference type="NCBI Taxonomy" id="29808"/>
    <lineage>
        <taxon>Eukaryota</taxon>
        <taxon>Viridiplantae</taxon>
        <taxon>Streptophyta</taxon>
        <taxon>Embryophyta</taxon>
        <taxon>Tracheophyta</taxon>
        <taxon>Spermatophyta</taxon>
        <taxon>Pinopsida</taxon>
        <taxon>Pinidae</taxon>
        <taxon>Conifers II</taxon>
        <taxon>Cupressales</taxon>
        <taxon>Taxaceae</taxon>
        <taxon>Taxus</taxon>
    </lineage>
</organism>
<evidence type="ECO:0000256" key="1">
    <source>
        <dbReference type="SAM" id="MobiDB-lite"/>
    </source>
</evidence>
<feature type="non-terminal residue" evidence="2">
    <location>
        <position position="72"/>
    </location>
</feature>
<dbReference type="Proteomes" id="UP000824469">
    <property type="component" value="Unassembled WGS sequence"/>
</dbReference>
<comment type="caution">
    <text evidence="2">The sequence shown here is derived from an EMBL/GenBank/DDBJ whole genome shotgun (WGS) entry which is preliminary data.</text>
</comment>
<sequence>DCLISDEMWGVTTLSGIVRERGEESYVVLSTSELGAQSSSSEVEPSESVSVELSSHEEIEETTESVTTTMVA</sequence>
<protein>
    <submittedName>
        <fullName evidence="2">Uncharacterized protein</fullName>
    </submittedName>
</protein>
<accession>A0AA38FBS1</accession>
<evidence type="ECO:0000313" key="3">
    <source>
        <dbReference type="Proteomes" id="UP000824469"/>
    </source>
</evidence>
<feature type="compositionally biased region" description="Low complexity" evidence="1">
    <location>
        <begin position="38"/>
        <end position="53"/>
    </location>
</feature>
<gene>
    <name evidence="2" type="ORF">KI387_039713</name>
</gene>